<dbReference type="AlphaFoldDB" id="A0A6N2NE08"/>
<organism evidence="1">
    <name type="scientific">Salix viminalis</name>
    <name type="common">Common osier</name>
    <name type="synonym">Basket willow</name>
    <dbReference type="NCBI Taxonomy" id="40686"/>
    <lineage>
        <taxon>Eukaryota</taxon>
        <taxon>Viridiplantae</taxon>
        <taxon>Streptophyta</taxon>
        <taxon>Embryophyta</taxon>
        <taxon>Tracheophyta</taxon>
        <taxon>Spermatophyta</taxon>
        <taxon>Magnoliopsida</taxon>
        <taxon>eudicotyledons</taxon>
        <taxon>Gunneridae</taxon>
        <taxon>Pentapetalae</taxon>
        <taxon>rosids</taxon>
        <taxon>fabids</taxon>
        <taxon>Malpighiales</taxon>
        <taxon>Salicaceae</taxon>
        <taxon>Saliceae</taxon>
        <taxon>Salix</taxon>
    </lineage>
</organism>
<reference evidence="1" key="1">
    <citation type="submission" date="2019-03" db="EMBL/GenBank/DDBJ databases">
        <authorList>
            <person name="Mank J."/>
            <person name="Almeida P."/>
        </authorList>
    </citation>
    <scope>NUCLEOTIDE SEQUENCE</scope>
    <source>
        <strain evidence="1">78183</strain>
    </source>
</reference>
<protein>
    <submittedName>
        <fullName evidence="1">Uncharacterized protein</fullName>
    </submittedName>
</protein>
<dbReference type="EMBL" id="CAADRP010002285">
    <property type="protein sequence ID" value="VFU65341.1"/>
    <property type="molecule type" value="Genomic_DNA"/>
</dbReference>
<sequence length="92" mass="10556">MDHAAKLRSIQALLLIASFSIWMTLVSCKFEQLNMIGKARVSSQSSTYALLRLQIFTIHIEITRSWSKRLGIEDCFDQIICFETMNPTCLID</sequence>
<name>A0A6N2NE08_SALVM</name>
<accession>A0A6N2NE08</accession>
<proteinExistence type="predicted"/>
<dbReference type="PROSITE" id="PS51257">
    <property type="entry name" value="PROKAR_LIPOPROTEIN"/>
    <property type="match status" value="1"/>
</dbReference>
<gene>
    <name evidence="1" type="ORF">SVIM_LOCUS501379</name>
</gene>
<evidence type="ECO:0000313" key="1">
    <source>
        <dbReference type="EMBL" id="VFU65341.1"/>
    </source>
</evidence>